<dbReference type="GO" id="GO:0030313">
    <property type="term" value="C:cell envelope"/>
    <property type="evidence" value="ECO:0007669"/>
    <property type="project" value="UniProtKB-SubCell"/>
</dbReference>
<reference evidence="14 15" key="1">
    <citation type="journal article" date="2018" name="BMC Genomics">
        <title>Genes significantly associated with lineage II food isolates of Listeria monocytogenes.</title>
        <authorList>
            <person name="Pirone-Davies C."/>
            <person name="Chen Y."/>
            <person name="Pightling A."/>
            <person name="Ryan G."/>
            <person name="Wang Y."/>
            <person name="Yao K."/>
            <person name="Hoffmann M."/>
            <person name="Allard M.W."/>
        </authorList>
    </citation>
    <scope>NUCLEOTIDE SEQUENCE [LARGE SCALE GENOMIC DNA]</scope>
    <source>
        <strain evidence="14 15">PNUSAL000550</strain>
    </source>
</reference>
<dbReference type="EMBL" id="QXLS01000006">
    <property type="protein sequence ID" value="RKA06686.1"/>
    <property type="molecule type" value="Genomic_DNA"/>
</dbReference>
<evidence type="ECO:0000256" key="3">
    <source>
        <dbReference type="ARBA" id="ARBA00022723"/>
    </source>
</evidence>
<evidence type="ECO:0000313" key="12">
    <source>
        <dbReference type="EMBL" id="ECY9781411.1"/>
    </source>
</evidence>
<dbReference type="PANTHER" id="PTHR42953:SF1">
    <property type="entry name" value="METAL-BINDING PROTEIN HI_0362-RELATED"/>
    <property type="match status" value="1"/>
</dbReference>
<reference evidence="12 19" key="3">
    <citation type="submission" date="2019-09" db="EMBL/GenBank/DDBJ databases">
        <authorList>
            <consortium name="PulseNet: The National Subtyping Network for Foodborne Disease Surveillance"/>
            <person name="Tarr C.L."/>
            <person name="Trees E."/>
            <person name="Katz L.S."/>
            <person name="Carleton-Romer H.A."/>
            <person name="Stroika S."/>
            <person name="Kucerova Z."/>
            <person name="Roache K.F."/>
            <person name="Sabol A.L."/>
            <person name="Besser J."/>
            <person name="Gerner-Smidt P."/>
        </authorList>
    </citation>
    <scope>NUCLEOTIDE SEQUENCE [LARGE SCALE GENOMIC DNA]</scope>
    <source>
        <strain evidence="12 19">PNUSAL005692</strain>
    </source>
</reference>
<dbReference type="Gene3D" id="3.40.50.1980">
    <property type="entry name" value="Nitrogenase molybdenum iron protein domain"/>
    <property type="match status" value="2"/>
</dbReference>
<evidence type="ECO:0000313" key="20">
    <source>
        <dbReference type="Proteomes" id="UP000527632"/>
    </source>
</evidence>
<evidence type="ECO:0000313" key="17">
    <source>
        <dbReference type="Proteomes" id="UP000368512"/>
    </source>
</evidence>
<dbReference type="CDD" id="cd01137">
    <property type="entry name" value="PsaA"/>
    <property type="match status" value="1"/>
</dbReference>
<dbReference type="EMBL" id="AAALRN010000006">
    <property type="protein sequence ID" value="EAD1185820.1"/>
    <property type="molecule type" value="Genomic_DNA"/>
</dbReference>
<evidence type="ECO:0000313" key="9">
    <source>
        <dbReference type="EMBL" id="EAD1185820.1"/>
    </source>
</evidence>
<evidence type="ECO:0000256" key="1">
    <source>
        <dbReference type="ARBA" id="ARBA00004196"/>
    </source>
</evidence>
<dbReference type="Pfam" id="PF01297">
    <property type="entry name" value="ZnuA"/>
    <property type="match status" value="1"/>
</dbReference>
<dbReference type="KEGG" id="lmok:CQ02_09585"/>
<dbReference type="InterPro" id="IPR006127">
    <property type="entry name" value="ZnuA-like"/>
</dbReference>
<comment type="caution">
    <text evidence="7">The sequence shown here is derived from an EMBL/GenBank/DDBJ whole genome shotgun (WGS) entry which is preliminary data.</text>
</comment>
<feature type="chain" id="PRO_5043118783" evidence="6">
    <location>
        <begin position="18"/>
        <end position="310"/>
    </location>
</feature>
<dbReference type="PROSITE" id="PS51257">
    <property type="entry name" value="PROKAR_LIPOPROTEIN"/>
    <property type="match status" value="1"/>
</dbReference>
<reference evidence="16 17" key="2">
    <citation type="submission" date="2018-06" db="EMBL/GenBank/DDBJ databases">
        <authorList>
            <consortium name="GenomeTrakr: Next Generation Sequencing Network for Food Pathogen Tracability"/>
        </authorList>
    </citation>
    <scope>NUCLEOTIDE SEQUENCE [LARGE SCALE GENOMIC DNA]</scope>
    <source>
        <strain evidence="8 17">CFSAN008042</strain>
        <strain evidence="10 21">CFSAN063727</strain>
        <strain evidence="7 16">FDA00007096</strain>
        <strain evidence="9 18">FDA00008584</strain>
        <strain evidence="11 20">LS1344</strain>
    </source>
</reference>
<accession>A0A0B8R3X0</accession>
<evidence type="ECO:0000313" key="8">
    <source>
        <dbReference type="EMBL" id="EAC7481228.1"/>
    </source>
</evidence>
<protein>
    <submittedName>
        <fullName evidence="14">Manganese-binding lipoprotein MntA</fullName>
    </submittedName>
    <submittedName>
        <fullName evidence="7">Metal ABC transporter substrate-binding protein</fullName>
    </submittedName>
</protein>
<evidence type="ECO:0000256" key="5">
    <source>
        <dbReference type="RuleBase" id="RU003512"/>
    </source>
</evidence>
<dbReference type="Proteomes" id="UP000272537">
    <property type="component" value="Unassembled WGS sequence"/>
</dbReference>
<dbReference type="Proteomes" id="UP000403352">
    <property type="component" value="Unassembled WGS sequence"/>
</dbReference>
<evidence type="ECO:0000313" key="15">
    <source>
        <dbReference type="Proteomes" id="UP000272537"/>
    </source>
</evidence>
<evidence type="ECO:0000256" key="2">
    <source>
        <dbReference type="ARBA" id="ARBA00022448"/>
    </source>
</evidence>
<dbReference type="EMBL" id="AAAJWF010000007">
    <property type="protein sequence ID" value="EAC7481228.1"/>
    <property type="molecule type" value="Genomic_DNA"/>
</dbReference>
<evidence type="ECO:0000313" key="10">
    <source>
        <dbReference type="EMBL" id="EAG4461984.1"/>
    </source>
</evidence>
<dbReference type="KEGG" id="lmv:Y193_06330"/>
<dbReference type="RefSeq" id="WP_003726605.1">
    <property type="nucleotide sequence ID" value="NC_021825.2"/>
</dbReference>
<evidence type="ECO:0000313" key="22">
    <source>
        <dbReference type="Proteomes" id="UP000544530"/>
    </source>
</evidence>
<keyword evidence="3" id="KW-0479">Metal-binding</keyword>
<dbReference type="EMBL" id="AALGDA010000001">
    <property type="protein sequence ID" value="ECY9781411.1"/>
    <property type="molecule type" value="Genomic_DNA"/>
</dbReference>
<comment type="similarity">
    <text evidence="5">Belongs to the bacterial solute-binding protein 9 family.</text>
</comment>
<dbReference type="OMA" id="HHVFGYL"/>
<evidence type="ECO:0000313" key="13">
    <source>
        <dbReference type="EMBL" id="NYA02089.1"/>
    </source>
</evidence>
<feature type="signal peptide" evidence="6">
    <location>
        <begin position="1"/>
        <end position="17"/>
    </location>
</feature>
<evidence type="ECO:0000313" key="14">
    <source>
        <dbReference type="EMBL" id="RKA06686.1"/>
    </source>
</evidence>
<evidence type="ECO:0000313" key="11">
    <source>
        <dbReference type="EMBL" id="EAH4241509.1"/>
    </source>
</evidence>
<dbReference type="GO" id="GO:0046872">
    <property type="term" value="F:metal ion binding"/>
    <property type="evidence" value="ECO:0007669"/>
    <property type="project" value="UniProtKB-KW"/>
</dbReference>
<evidence type="ECO:0000313" key="19">
    <source>
        <dbReference type="Proteomes" id="UP000489121"/>
    </source>
</evidence>
<evidence type="ECO:0000313" key="18">
    <source>
        <dbReference type="Proteomes" id="UP000403352"/>
    </source>
</evidence>
<reference evidence="13 22" key="4">
    <citation type="submission" date="2020-06" db="EMBL/GenBank/DDBJ databases">
        <title>Two Listeria outbreaks in Switzerland in 2018 and 2020.</title>
        <authorList>
            <person name="Stevens M.J.A."/>
            <person name="Bloemberg G."/>
            <person name="Nusch-Inderbinnen M."/>
            <person name="Stephan R."/>
        </authorList>
    </citation>
    <scope>NUCLEOTIDE SEQUENCE [LARGE SCALE GENOMIC DNA]</scope>
    <source>
        <strain evidence="13 22">N18-0707</strain>
    </source>
</reference>
<proteinExistence type="inferred from homology"/>
<dbReference type="PANTHER" id="PTHR42953">
    <property type="entry name" value="HIGH-AFFINITY ZINC UPTAKE SYSTEM PROTEIN ZNUA-RELATED"/>
    <property type="match status" value="1"/>
</dbReference>
<evidence type="ECO:0000256" key="6">
    <source>
        <dbReference type="SAM" id="SignalP"/>
    </source>
</evidence>
<dbReference type="Proteomes" id="UP000544530">
    <property type="component" value="Unassembled WGS sequence"/>
</dbReference>
<dbReference type="Proteomes" id="UP000489121">
    <property type="component" value="Unassembled WGS sequence"/>
</dbReference>
<dbReference type="InterPro" id="IPR006128">
    <property type="entry name" value="Lipoprotein_PsaA-like"/>
</dbReference>
<dbReference type="InterPro" id="IPR050492">
    <property type="entry name" value="Bact_metal-bind_prot9"/>
</dbReference>
<dbReference type="EMBL" id="AABGUK010000002">
    <property type="protein sequence ID" value="EAH4241509.1"/>
    <property type="molecule type" value="Genomic_DNA"/>
</dbReference>
<dbReference type="PRINTS" id="PR00691">
    <property type="entry name" value="ADHESINB"/>
</dbReference>
<dbReference type="Proteomes" id="UP000368512">
    <property type="component" value="Unassembled WGS sequence"/>
</dbReference>
<comment type="subcellular location">
    <subcellularLocation>
        <location evidence="1">Cell envelope</location>
    </subcellularLocation>
</comment>
<dbReference type="GO" id="GO:0007155">
    <property type="term" value="P:cell adhesion"/>
    <property type="evidence" value="ECO:0007669"/>
    <property type="project" value="InterPro"/>
</dbReference>
<dbReference type="EMBL" id="AABBZO010000006">
    <property type="protein sequence ID" value="EAG4461984.1"/>
    <property type="molecule type" value="Genomic_DNA"/>
</dbReference>
<dbReference type="InterPro" id="IPR006129">
    <property type="entry name" value="AdhesinB"/>
</dbReference>
<dbReference type="Proteomes" id="UP000365297">
    <property type="component" value="Unassembled WGS sequence"/>
</dbReference>
<dbReference type="Proteomes" id="UP000528151">
    <property type="component" value="Unassembled WGS sequence"/>
</dbReference>
<dbReference type="EMBL" id="AAAIXK010000003">
    <property type="protein sequence ID" value="EAC5549974.1"/>
    <property type="molecule type" value="Genomic_DNA"/>
</dbReference>
<organism evidence="7 16">
    <name type="scientific">Listeria monocytogenes</name>
    <dbReference type="NCBI Taxonomy" id="1639"/>
    <lineage>
        <taxon>Bacteria</taxon>
        <taxon>Bacillati</taxon>
        <taxon>Bacillota</taxon>
        <taxon>Bacilli</taxon>
        <taxon>Bacillales</taxon>
        <taxon>Listeriaceae</taxon>
        <taxon>Listeria</taxon>
    </lineage>
</organism>
<gene>
    <name evidence="14" type="primary">mnta</name>
    <name evidence="7" type="ORF">ARY78_06005</name>
    <name evidence="10" type="ORF">CA369_06785</name>
    <name evidence="8" type="ORF">DQ70_11110</name>
    <name evidence="14" type="ORF">DYZ80_02581</name>
    <name evidence="11" type="ORF">E5F58_05755</name>
    <name evidence="12" type="ORF">F6515_00240</name>
    <name evidence="13" type="ORF">HZJ64_09605</name>
    <name evidence="9" type="ORF">QD52_12105</name>
</gene>
<evidence type="ECO:0000313" key="7">
    <source>
        <dbReference type="EMBL" id="EAC5549974.1"/>
    </source>
</evidence>
<evidence type="ECO:0000256" key="4">
    <source>
        <dbReference type="ARBA" id="ARBA00022729"/>
    </source>
</evidence>
<dbReference type="Proteomes" id="UP000527632">
    <property type="component" value="Unassembled WGS sequence"/>
</dbReference>
<evidence type="ECO:0000313" key="16">
    <source>
        <dbReference type="Proteomes" id="UP000365297"/>
    </source>
</evidence>
<dbReference type="AlphaFoldDB" id="A0A0B8R3X0"/>
<dbReference type="GO" id="GO:0030001">
    <property type="term" value="P:metal ion transport"/>
    <property type="evidence" value="ECO:0007669"/>
    <property type="project" value="InterPro"/>
</dbReference>
<keyword evidence="14" id="KW-0449">Lipoprotein</keyword>
<dbReference type="PRINTS" id="PR00690">
    <property type="entry name" value="ADHESNFAMILY"/>
</dbReference>
<name>A0A0B8R3X0_LISMN</name>
<dbReference type="EMBL" id="JACAVN010000005">
    <property type="protein sequence ID" value="NYA02089.1"/>
    <property type="molecule type" value="Genomic_DNA"/>
</dbReference>
<evidence type="ECO:0000313" key="21">
    <source>
        <dbReference type="Proteomes" id="UP000528151"/>
    </source>
</evidence>
<keyword evidence="2 5" id="KW-0813">Transport</keyword>
<keyword evidence="4 6" id="KW-0732">Signal</keyword>
<dbReference type="SUPFAM" id="SSF53807">
    <property type="entry name" value="Helical backbone' metal receptor"/>
    <property type="match status" value="1"/>
</dbReference>
<sequence length="310" mass="34374">MKKIIVVALFALVVVLAGCSSQNSDSKKTDGKLNVVATYSILADIVKNVGGDKIELHSIVPVGVDPHEYDPLPANIQSAADADLIFYNGLNLETGNGWFDRMLETADKSRDDKEQVVELSKGVKPKYLTEKGKTSETDPHAWLDLHNGIIYTENVRDALVKADPDNADFYKENAKKYINKLATLDKEAKQKFADLPENQKTLVTSEGAFKYFAARYGLKAAYIWEINTESQGTPDQMKQIVGIVEKEKVPNLFVETSVDPRSMESVSKETGVPIFAKIFTDSTAKKGEVGDTYLEMMQYNLDKIHDGLAK</sequence>